<evidence type="ECO:0000256" key="1">
    <source>
        <dbReference type="SAM" id="MobiDB-lite"/>
    </source>
</evidence>
<dbReference type="Proteomes" id="UP000291286">
    <property type="component" value="Unassembled WGS sequence"/>
</dbReference>
<protein>
    <submittedName>
        <fullName evidence="2">Uncharacterized protein</fullName>
    </submittedName>
</protein>
<organism evidence="2 3">
    <name type="scientific">Pseudoxanthomonas winnipegensis</name>
    <dbReference type="NCBI Taxonomy" id="2480810"/>
    <lineage>
        <taxon>Bacteria</taxon>
        <taxon>Pseudomonadati</taxon>
        <taxon>Pseudomonadota</taxon>
        <taxon>Gammaproteobacteria</taxon>
        <taxon>Lysobacterales</taxon>
        <taxon>Lysobacteraceae</taxon>
        <taxon>Pseudoxanthomonas</taxon>
    </lineage>
</organism>
<accession>A0A4V2HE95</accession>
<sequence length="127" mass="13487">MHAKFVIPANAGIQGRPSRPRNVPWIPAFAGMTVVWSCRCRWCGASLEPTDSPNANPRCARCTQSPSSPRTRGSRDVRPVRATSLGSRFRGSDGFGLGVSTPSAIRCCGRTAPRATHRDKSPAPGGG</sequence>
<dbReference type="EMBL" id="SHMB01000002">
    <property type="protein sequence ID" value="TAA31303.1"/>
    <property type="molecule type" value="Genomic_DNA"/>
</dbReference>
<evidence type="ECO:0000313" key="3">
    <source>
        <dbReference type="Proteomes" id="UP000291286"/>
    </source>
</evidence>
<feature type="region of interest" description="Disordered" evidence="1">
    <location>
        <begin position="48"/>
        <end position="96"/>
    </location>
</feature>
<proteinExistence type="predicted"/>
<name>A0A4V2HE95_9GAMM</name>
<evidence type="ECO:0000313" key="2">
    <source>
        <dbReference type="EMBL" id="TAA31303.1"/>
    </source>
</evidence>
<dbReference type="AlphaFoldDB" id="A0A4V2HE95"/>
<gene>
    <name evidence="2" type="ORF">EA661_06925</name>
</gene>
<comment type="caution">
    <text evidence="2">The sequence shown here is derived from an EMBL/GenBank/DDBJ whole genome shotgun (WGS) entry which is preliminary data.</text>
</comment>
<feature type="compositionally biased region" description="Polar residues" evidence="1">
    <location>
        <begin position="62"/>
        <end position="71"/>
    </location>
</feature>
<reference evidence="2 3" key="1">
    <citation type="submission" date="2019-02" db="EMBL/GenBank/DDBJ databases">
        <title>WGS of Pseudoxanthomonas species novum from clinical isolates.</title>
        <authorList>
            <person name="Bernier A.-M."/>
            <person name="Bernard K."/>
            <person name="Vachon A."/>
        </authorList>
    </citation>
    <scope>NUCLEOTIDE SEQUENCE [LARGE SCALE GENOMIC DNA]</scope>
    <source>
        <strain evidence="2 3">NML171202</strain>
    </source>
</reference>